<keyword evidence="2" id="KW-0067">ATP-binding</keyword>
<comment type="caution">
    <text evidence="6">Lacks conserved residue(s) required for the propagation of feature annotation.</text>
</comment>
<comment type="caution">
    <text evidence="8">The sequence shown here is derived from an EMBL/GenBank/DDBJ whole genome shotgun (WGS) entry which is preliminary data.</text>
</comment>
<dbReference type="PROSITE" id="PS51456">
    <property type="entry name" value="MYOSIN_MOTOR"/>
    <property type="match status" value="1"/>
</dbReference>
<gene>
    <name evidence="8" type="ORF">Golob_024747</name>
</gene>
<dbReference type="GO" id="GO:0005737">
    <property type="term" value="C:cytoplasm"/>
    <property type="evidence" value="ECO:0007669"/>
    <property type="project" value="TreeGrafter"/>
</dbReference>
<evidence type="ECO:0000256" key="3">
    <source>
        <dbReference type="ARBA" id="ARBA00023123"/>
    </source>
</evidence>
<feature type="non-terminal residue" evidence="8">
    <location>
        <position position="52"/>
    </location>
</feature>
<dbReference type="GO" id="GO:0007015">
    <property type="term" value="P:actin filament organization"/>
    <property type="evidence" value="ECO:0007669"/>
    <property type="project" value="TreeGrafter"/>
</dbReference>
<dbReference type="EMBL" id="JABEZX010354363">
    <property type="protein sequence ID" value="MBA0577248.1"/>
    <property type="molecule type" value="Genomic_DNA"/>
</dbReference>
<accession>A0A7J8NJR6</accession>
<sequence>RFGKFLEIQFDRRGRISGVAIRTYLLERSRVCQVSDPKRNYHCFYMLCAAPP</sequence>
<dbReference type="PANTHER" id="PTHR13140">
    <property type="entry name" value="MYOSIN"/>
    <property type="match status" value="1"/>
</dbReference>
<dbReference type="GO" id="GO:0005524">
    <property type="term" value="F:ATP binding"/>
    <property type="evidence" value="ECO:0007669"/>
    <property type="project" value="UniProtKB-KW"/>
</dbReference>
<dbReference type="InterPro" id="IPR027417">
    <property type="entry name" value="P-loop_NTPase"/>
</dbReference>
<dbReference type="PANTHER" id="PTHR13140:SF836">
    <property type="entry name" value="MYOSIN-6"/>
    <property type="match status" value="1"/>
</dbReference>
<keyword evidence="4" id="KW-0505">Motor protein</keyword>
<evidence type="ECO:0000313" key="8">
    <source>
        <dbReference type="EMBL" id="MBA0577248.1"/>
    </source>
</evidence>
<name>A0A7J8NJR6_9ROSI</name>
<reference evidence="8 9" key="1">
    <citation type="journal article" date="2019" name="Genome Biol. Evol.">
        <title>Insights into the evolution of the New World diploid cottons (Gossypium, subgenus Houzingenia) based on genome sequencing.</title>
        <authorList>
            <person name="Grover C.E."/>
            <person name="Arick M.A. 2nd"/>
            <person name="Thrash A."/>
            <person name="Conover J.L."/>
            <person name="Sanders W.S."/>
            <person name="Peterson D.G."/>
            <person name="Frelichowski J.E."/>
            <person name="Scheffler J.A."/>
            <person name="Scheffler B.E."/>
            <person name="Wendel J.F."/>
        </authorList>
    </citation>
    <scope>NUCLEOTIDE SEQUENCE [LARGE SCALE GENOMIC DNA]</scope>
    <source>
        <strain evidence="8">157</strain>
        <tissue evidence="8">Leaf</tissue>
    </source>
</reference>
<dbReference type="Pfam" id="PF00063">
    <property type="entry name" value="Myosin_head"/>
    <property type="match status" value="1"/>
</dbReference>
<dbReference type="SUPFAM" id="SSF52540">
    <property type="entry name" value="P-loop containing nucleoside triphosphate hydrolases"/>
    <property type="match status" value="1"/>
</dbReference>
<keyword evidence="5 6" id="KW-0009">Actin-binding</keyword>
<dbReference type="InterPro" id="IPR036961">
    <property type="entry name" value="Kinesin_motor_dom_sf"/>
</dbReference>
<keyword evidence="3 6" id="KW-0518">Myosin</keyword>
<evidence type="ECO:0000256" key="5">
    <source>
        <dbReference type="ARBA" id="ARBA00023203"/>
    </source>
</evidence>
<evidence type="ECO:0000256" key="4">
    <source>
        <dbReference type="ARBA" id="ARBA00023175"/>
    </source>
</evidence>
<dbReference type="InterPro" id="IPR001609">
    <property type="entry name" value="Myosin_head_motor_dom-like"/>
</dbReference>
<organism evidence="8 9">
    <name type="scientific">Gossypium lobatum</name>
    <dbReference type="NCBI Taxonomy" id="34289"/>
    <lineage>
        <taxon>Eukaryota</taxon>
        <taxon>Viridiplantae</taxon>
        <taxon>Streptophyta</taxon>
        <taxon>Embryophyta</taxon>
        <taxon>Tracheophyta</taxon>
        <taxon>Spermatophyta</taxon>
        <taxon>Magnoliopsida</taxon>
        <taxon>eudicotyledons</taxon>
        <taxon>Gunneridae</taxon>
        <taxon>Pentapetalae</taxon>
        <taxon>rosids</taxon>
        <taxon>malvids</taxon>
        <taxon>Malvales</taxon>
        <taxon>Malvaceae</taxon>
        <taxon>Malvoideae</taxon>
        <taxon>Gossypium</taxon>
    </lineage>
</organism>
<dbReference type="GO" id="GO:0048767">
    <property type="term" value="P:root hair elongation"/>
    <property type="evidence" value="ECO:0007669"/>
    <property type="project" value="TreeGrafter"/>
</dbReference>
<dbReference type="Proteomes" id="UP000593572">
    <property type="component" value="Unassembled WGS sequence"/>
</dbReference>
<dbReference type="GO" id="GO:0016459">
    <property type="term" value="C:myosin complex"/>
    <property type="evidence" value="ECO:0007669"/>
    <property type="project" value="UniProtKB-KW"/>
</dbReference>
<feature type="non-terminal residue" evidence="8">
    <location>
        <position position="1"/>
    </location>
</feature>
<keyword evidence="1" id="KW-0547">Nucleotide-binding</keyword>
<evidence type="ECO:0000256" key="1">
    <source>
        <dbReference type="ARBA" id="ARBA00022741"/>
    </source>
</evidence>
<keyword evidence="9" id="KW-1185">Reference proteome</keyword>
<evidence type="ECO:0000256" key="2">
    <source>
        <dbReference type="ARBA" id="ARBA00022840"/>
    </source>
</evidence>
<evidence type="ECO:0000313" key="9">
    <source>
        <dbReference type="Proteomes" id="UP000593572"/>
    </source>
</evidence>
<protein>
    <recommendedName>
        <fullName evidence="7">Myosin motor domain-containing protein</fullName>
    </recommendedName>
</protein>
<dbReference type="GO" id="GO:0051015">
    <property type="term" value="F:actin filament binding"/>
    <property type="evidence" value="ECO:0007669"/>
    <property type="project" value="TreeGrafter"/>
</dbReference>
<proteinExistence type="inferred from homology"/>
<evidence type="ECO:0000259" key="7">
    <source>
        <dbReference type="PROSITE" id="PS51456"/>
    </source>
</evidence>
<dbReference type="AlphaFoldDB" id="A0A7J8NJR6"/>
<dbReference type="GO" id="GO:0016020">
    <property type="term" value="C:membrane"/>
    <property type="evidence" value="ECO:0007669"/>
    <property type="project" value="TreeGrafter"/>
</dbReference>
<comment type="similarity">
    <text evidence="6">Belongs to the TRAFAC class myosin-kinesin ATPase superfamily. Myosin family.</text>
</comment>
<dbReference type="Gene3D" id="3.40.850.10">
    <property type="entry name" value="Kinesin motor domain"/>
    <property type="match status" value="1"/>
</dbReference>
<feature type="domain" description="Myosin motor" evidence="7">
    <location>
        <begin position="1"/>
        <end position="52"/>
    </location>
</feature>
<evidence type="ECO:0000256" key="6">
    <source>
        <dbReference type="PROSITE-ProRule" id="PRU00782"/>
    </source>
</evidence>
<dbReference type="GO" id="GO:0000146">
    <property type="term" value="F:microfilament motor activity"/>
    <property type="evidence" value="ECO:0007669"/>
    <property type="project" value="TreeGrafter"/>
</dbReference>